<name>A0A511V5V0_9BACL</name>
<dbReference type="EMBL" id="BJXX01000046">
    <property type="protein sequence ID" value="GEN33501.1"/>
    <property type="molecule type" value="Genomic_DNA"/>
</dbReference>
<accession>A0A511V5V0</accession>
<organism evidence="2 3">
    <name type="scientific">Aneurinibacillus danicus</name>
    <dbReference type="NCBI Taxonomy" id="267746"/>
    <lineage>
        <taxon>Bacteria</taxon>
        <taxon>Bacillati</taxon>
        <taxon>Bacillota</taxon>
        <taxon>Bacilli</taxon>
        <taxon>Bacillales</taxon>
        <taxon>Paenibacillaceae</taxon>
        <taxon>Aneurinibacillus group</taxon>
        <taxon>Aneurinibacillus</taxon>
    </lineage>
</organism>
<keyword evidence="1" id="KW-1133">Transmembrane helix</keyword>
<reference evidence="2 3" key="1">
    <citation type="submission" date="2019-07" db="EMBL/GenBank/DDBJ databases">
        <title>Whole genome shotgun sequence of Aneurinibacillus danicus NBRC 102444.</title>
        <authorList>
            <person name="Hosoyama A."/>
            <person name="Uohara A."/>
            <person name="Ohji S."/>
            <person name="Ichikawa N."/>
        </authorList>
    </citation>
    <scope>NUCLEOTIDE SEQUENCE [LARGE SCALE GENOMIC DNA]</scope>
    <source>
        <strain evidence="2 3">NBRC 102444</strain>
    </source>
</reference>
<keyword evidence="3" id="KW-1185">Reference proteome</keyword>
<comment type="caution">
    <text evidence="2">The sequence shown here is derived from an EMBL/GenBank/DDBJ whole genome shotgun (WGS) entry which is preliminary data.</text>
</comment>
<gene>
    <name evidence="2" type="ORF">ADA01nite_09610</name>
</gene>
<evidence type="ECO:0008006" key="4">
    <source>
        <dbReference type="Google" id="ProtNLM"/>
    </source>
</evidence>
<evidence type="ECO:0000313" key="3">
    <source>
        <dbReference type="Proteomes" id="UP000321157"/>
    </source>
</evidence>
<proteinExistence type="predicted"/>
<dbReference type="Pfam" id="PF01986">
    <property type="entry name" value="DUF123"/>
    <property type="match status" value="1"/>
</dbReference>
<dbReference type="OrthoDB" id="9802365at2"/>
<evidence type="ECO:0000313" key="2">
    <source>
        <dbReference type="EMBL" id="GEN33501.1"/>
    </source>
</evidence>
<keyword evidence="1" id="KW-0472">Membrane</keyword>
<dbReference type="AlphaFoldDB" id="A0A511V5V0"/>
<dbReference type="InterPro" id="IPR002837">
    <property type="entry name" value="DUF123"/>
</dbReference>
<dbReference type="PANTHER" id="PTHR37460:SF1">
    <property type="entry name" value="ENDONUCLEASE III"/>
    <property type="match status" value="1"/>
</dbReference>
<evidence type="ECO:0000256" key="1">
    <source>
        <dbReference type="SAM" id="Phobius"/>
    </source>
</evidence>
<dbReference type="RefSeq" id="WP_146808828.1">
    <property type="nucleotide sequence ID" value="NZ_BJXX01000046.1"/>
</dbReference>
<feature type="transmembrane region" description="Helical" evidence="1">
    <location>
        <begin position="24"/>
        <end position="42"/>
    </location>
</feature>
<sequence>MEWKVNPKHTLYSIEMYLPETVKITVGRLGTFIFSAGIYIYVGSAKRNIEARINRHIRKEKPLRWHLDYLRPYAEITEVCTYSGKEGECGLFARLLEEKQGAIPVRGFGSSDCRCPAHLFYC</sequence>
<dbReference type="Proteomes" id="UP000321157">
    <property type="component" value="Unassembled WGS sequence"/>
</dbReference>
<dbReference type="PANTHER" id="PTHR37460">
    <property type="entry name" value="ENDONUCLEASE III"/>
    <property type="match status" value="1"/>
</dbReference>
<protein>
    <recommendedName>
        <fullName evidence="4">GIY-YIG domain-containing protein</fullName>
    </recommendedName>
</protein>
<dbReference type="CDD" id="cd10441">
    <property type="entry name" value="GIY-YIG_COG1833"/>
    <property type="match status" value="1"/>
</dbReference>
<keyword evidence="1" id="KW-0812">Transmembrane</keyword>